<dbReference type="Proteomes" id="UP000198824">
    <property type="component" value="Unassembled WGS sequence"/>
</dbReference>
<dbReference type="AlphaFoldDB" id="A0A1I6M231"/>
<dbReference type="Pfam" id="PF06996">
    <property type="entry name" value="T6SS_TssG"/>
    <property type="match status" value="1"/>
</dbReference>
<dbReference type="STRING" id="1166337.SAMN05192580_3314"/>
<proteinExistence type="predicted"/>
<dbReference type="OrthoDB" id="1523296at2"/>
<evidence type="ECO:0000313" key="3">
    <source>
        <dbReference type="Proteomes" id="UP000198824"/>
    </source>
</evidence>
<dbReference type="InterPro" id="IPR010732">
    <property type="entry name" value="T6SS_TssG-like"/>
</dbReference>
<feature type="region of interest" description="Disordered" evidence="1">
    <location>
        <begin position="1"/>
        <end position="23"/>
    </location>
</feature>
<name>A0A1I6M231_9SPHN</name>
<dbReference type="PANTHER" id="PTHR35564:SF4">
    <property type="entry name" value="CYTOPLASMIC PROTEIN"/>
    <property type="match status" value="1"/>
</dbReference>
<accession>A0A1I6M231</accession>
<reference evidence="2 3" key="1">
    <citation type="submission" date="2016-10" db="EMBL/GenBank/DDBJ databases">
        <authorList>
            <person name="de Groot N.N."/>
        </authorList>
    </citation>
    <scope>NUCLEOTIDE SEQUENCE [LARGE SCALE GENOMIC DNA]</scope>
    <source>
        <strain evidence="2 3">S5-249</strain>
    </source>
</reference>
<organism evidence="2 3">
    <name type="scientific">Sphingomonas jatrophae</name>
    <dbReference type="NCBI Taxonomy" id="1166337"/>
    <lineage>
        <taxon>Bacteria</taxon>
        <taxon>Pseudomonadati</taxon>
        <taxon>Pseudomonadota</taxon>
        <taxon>Alphaproteobacteria</taxon>
        <taxon>Sphingomonadales</taxon>
        <taxon>Sphingomonadaceae</taxon>
        <taxon>Sphingomonas</taxon>
    </lineage>
</organism>
<feature type="compositionally biased region" description="Basic and acidic residues" evidence="1">
    <location>
        <begin position="12"/>
        <end position="23"/>
    </location>
</feature>
<protein>
    <submittedName>
        <fullName evidence="2">Type VI secretion system protein ImpH</fullName>
    </submittedName>
</protein>
<sequence>MARPHGHAHAGMTERDNDLAGGEDRDGLRAEFFEAVRRIIAAAGRDGAGPGIGGDRRPEEEVLRLVAAQGSRHPDAEIASAERSPDNGRVTLEATFMGLTGPSGVLPDHYTELVVARDRARDAALGEFLDLFNHRALSLFYRAWAKYRLPVAFEDAGGRLDDPFSAALAAIAGRDGPGDDPRLLGAVGLLARRVRSPEAVRRVLTTLFGLPIEVLELQPHRIRIDAGDQTRIPSGDLGRGAYMGLGVDAVAGETAVNVASRFRLRVGPLDAAQFDAFFLDGGTHARLAQAVRAIVGATMDFDIQLVLQKEDVPQIRVSDAAMPTRLGQNSWLLHGPAERNRDDTVLPARRAEAGAASG</sequence>
<gene>
    <name evidence="2" type="ORF">SAMN05192580_3314</name>
</gene>
<keyword evidence="3" id="KW-1185">Reference proteome</keyword>
<evidence type="ECO:0000256" key="1">
    <source>
        <dbReference type="SAM" id="MobiDB-lite"/>
    </source>
</evidence>
<evidence type="ECO:0000313" key="2">
    <source>
        <dbReference type="EMBL" id="SFS09688.1"/>
    </source>
</evidence>
<dbReference type="EMBL" id="FOZG01000003">
    <property type="protein sequence ID" value="SFS09688.1"/>
    <property type="molecule type" value="Genomic_DNA"/>
</dbReference>
<dbReference type="PANTHER" id="PTHR35564">
    <property type="match status" value="1"/>
</dbReference>
<dbReference type="NCBIfam" id="TIGR03347">
    <property type="entry name" value="VI_chp_1"/>
    <property type="match status" value="1"/>
</dbReference>